<dbReference type="Pfam" id="PF13835">
    <property type="entry name" value="DUF4194"/>
    <property type="match status" value="1"/>
</dbReference>
<dbReference type="InterPro" id="IPR025449">
    <property type="entry name" value="JetB"/>
</dbReference>
<dbReference type="Proteomes" id="UP001596472">
    <property type="component" value="Unassembled WGS sequence"/>
</dbReference>
<comment type="caution">
    <text evidence="1">The sequence shown here is derived from an EMBL/GenBank/DDBJ whole genome shotgun (WGS) entry which is preliminary data.</text>
</comment>
<gene>
    <name evidence="1" type="ORF">ACFQY0_13975</name>
</gene>
<accession>A0ABW2L7D0</accession>
<organism evidence="1 2">
    <name type="scientific">Haloferula chungangensis</name>
    <dbReference type="NCBI Taxonomy" id="1048331"/>
    <lineage>
        <taxon>Bacteria</taxon>
        <taxon>Pseudomonadati</taxon>
        <taxon>Verrucomicrobiota</taxon>
        <taxon>Verrucomicrobiia</taxon>
        <taxon>Verrucomicrobiales</taxon>
        <taxon>Verrucomicrobiaceae</taxon>
        <taxon>Haloferula</taxon>
    </lineage>
</organism>
<proteinExistence type="predicted"/>
<name>A0ABW2L7D0_9BACT</name>
<sequence length="225" mass="25458">MSEEPTPSPAQSSDPLWPGFWPDVPSEDRAPLREILAELLGRGVVLGDTGAGRDLFRLARDHYQRHLSDYLAPLGLELIIDDEVLILQARPRPEACLLLGQFTKDETLILLVLWRAWDDQRSSQAADKVILTVDELWNQFRTTFDKIEPPQATHLDAILAKLKRHRLIRSHRPDGATQPGETLIEILPSLARTIPFDSIEEWTARKDLYEAASRDETAEAPTVNE</sequence>
<keyword evidence="2" id="KW-1185">Reference proteome</keyword>
<protein>
    <submittedName>
        <fullName evidence="1">DUF4194 domain-containing protein</fullName>
    </submittedName>
</protein>
<dbReference type="RefSeq" id="WP_379713473.1">
    <property type="nucleotide sequence ID" value="NZ_JBHTBS010000007.1"/>
</dbReference>
<dbReference type="EMBL" id="JBHTBS010000007">
    <property type="protein sequence ID" value="MFC7338298.1"/>
    <property type="molecule type" value="Genomic_DNA"/>
</dbReference>
<reference evidence="2" key="1">
    <citation type="journal article" date="2019" name="Int. J. Syst. Evol. Microbiol.">
        <title>The Global Catalogue of Microorganisms (GCM) 10K type strain sequencing project: providing services to taxonomists for standard genome sequencing and annotation.</title>
        <authorList>
            <consortium name="The Broad Institute Genomics Platform"/>
            <consortium name="The Broad Institute Genome Sequencing Center for Infectious Disease"/>
            <person name="Wu L."/>
            <person name="Ma J."/>
        </authorList>
    </citation>
    <scope>NUCLEOTIDE SEQUENCE [LARGE SCALE GENOMIC DNA]</scope>
    <source>
        <strain evidence="2">CGMCC 4.1467</strain>
    </source>
</reference>
<evidence type="ECO:0000313" key="1">
    <source>
        <dbReference type="EMBL" id="MFC7338298.1"/>
    </source>
</evidence>
<evidence type="ECO:0000313" key="2">
    <source>
        <dbReference type="Proteomes" id="UP001596472"/>
    </source>
</evidence>